<keyword evidence="5" id="KW-1185">Reference proteome</keyword>
<dbReference type="PANTHER" id="PTHR11062:SF281">
    <property type="entry name" value="EXOSTOSIN-LIKE 2"/>
    <property type="match status" value="1"/>
</dbReference>
<sequence length="596" mass="64316">MRASQLPLLLLFASRASSQCVDTPDWHNPRGKSCADYAAFYCEGGDFKPGHSWVGGEAFGFPEDHCCACGKRAAPPPPAKRISYERHHNLACKAADHQVKKVSVETCERHCTERRCACFHFGKGLCRFGFAYLGLVKSTSGFAAYVRQEDGVSVPLQTLAPPPRAAAACAPPPRRAPPSFFLYSAAPFEWAARLAECYSRKNGRAPWASESANRSLAELGPAPPVDLAHSLWLHAALAAHPRRASSAAAAALFVVPSHAALSEAVGLCGGTTHAQRMDAAAAALAEAPAFQRAPSRHVVFAAGVHEGADPMGKLGELLARGGAVALCVDRSRCSSHFRKRAELPMMPLLSLLQPKAWAKLRAEACRAGEPRRRKTLMFFRGAHGTKEAAQAVRARVWQLRKEKGADIRFSKGGAGKLAQSTQTYLKSVGWAKDVRLSYNPAAYAAGMLRSDFCLLPRGEVASPGRRLSDALAAGCIPIFIGDALKPPLSRRLTHREGGGSGELVRYNNFSLHVSESEFLRYPQQTISEAIESALPRLGALRLRLLQAREELLLGFGDNPLNATFTRGADLVLLEAGRQICPRTPSTLRTCFPDLAA</sequence>
<feature type="signal peptide" evidence="2">
    <location>
        <begin position="1"/>
        <end position="18"/>
    </location>
</feature>
<evidence type="ECO:0000313" key="4">
    <source>
        <dbReference type="EMBL" id="KAL1530954.1"/>
    </source>
</evidence>
<protein>
    <recommendedName>
        <fullName evidence="3">Exostosin GT47 domain-containing protein</fullName>
    </recommendedName>
</protein>
<gene>
    <name evidence="4" type="ORF">AB1Y20_001845</name>
</gene>
<keyword evidence="2" id="KW-0732">Signal</keyword>
<name>A0AB34K8Y3_PRYPA</name>
<evidence type="ECO:0000259" key="3">
    <source>
        <dbReference type="Pfam" id="PF03016"/>
    </source>
</evidence>
<evidence type="ECO:0000313" key="5">
    <source>
        <dbReference type="Proteomes" id="UP001515480"/>
    </source>
</evidence>
<dbReference type="InterPro" id="IPR040911">
    <property type="entry name" value="Exostosin_GT47"/>
</dbReference>
<accession>A0AB34K8Y3</accession>
<feature type="domain" description="Exostosin GT47" evidence="3">
    <location>
        <begin position="230"/>
        <end position="495"/>
    </location>
</feature>
<evidence type="ECO:0000256" key="1">
    <source>
        <dbReference type="ARBA" id="ARBA00010271"/>
    </source>
</evidence>
<evidence type="ECO:0000256" key="2">
    <source>
        <dbReference type="SAM" id="SignalP"/>
    </source>
</evidence>
<dbReference type="AlphaFoldDB" id="A0AB34K8Y3"/>
<dbReference type="InterPro" id="IPR004263">
    <property type="entry name" value="Exostosin"/>
</dbReference>
<proteinExistence type="inferred from homology"/>
<comment type="similarity">
    <text evidence="1">Belongs to the glycosyltransferase 47 family.</text>
</comment>
<organism evidence="4 5">
    <name type="scientific">Prymnesium parvum</name>
    <name type="common">Toxic golden alga</name>
    <dbReference type="NCBI Taxonomy" id="97485"/>
    <lineage>
        <taxon>Eukaryota</taxon>
        <taxon>Haptista</taxon>
        <taxon>Haptophyta</taxon>
        <taxon>Prymnesiophyceae</taxon>
        <taxon>Prymnesiales</taxon>
        <taxon>Prymnesiaceae</taxon>
        <taxon>Prymnesium</taxon>
    </lineage>
</organism>
<feature type="chain" id="PRO_5044204588" description="Exostosin GT47 domain-containing protein" evidence="2">
    <location>
        <begin position="19"/>
        <end position="596"/>
    </location>
</feature>
<dbReference type="GO" id="GO:0016757">
    <property type="term" value="F:glycosyltransferase activity"/>
    <property type="evidence" value="ECO:0007669"/>
    <property type="project" value="InterPro"/>
</dbReference>
<dbReference type="Pfam" id="PF03016">
    <property type="entry name" value="Exostosin_GT47"/>
    <property type="match status" value="1"/>
</dbReference>
<dbReference type="PANTHER" id="PTHR11062">
    <property type="entry name" value="EXOSTOSIN HEPARAN SULFATE GLYCOSYLTRANSFERASE -RELATED"/>
    <property type="match status" value="1"/>
</dbReference>
<comment type="caution">
    <text evidence="4">The sequence shown here is derived from an EMBL/GenBank/DDBJ whole genome shotgun (WGS) entry which is preliminary data.</text>
</comment>
<reference evidence="4 5" key="1">
    <citation type="journal article" date="2024" name="Science">
        <title>Giant polyketide synthase enzymes in the biosynthesis of giant marine polyether toxins.</title>
        <authorList>
            <person name="Fallon T.R."/>
            <person name="Shende V.V."/>
            <person name="Wierzbicki I.H."/>
            <person name="Pendleton A.L."/>
            <person name="Watervoot N.F."/>
            <person name="Auber R.P."/>
            <person name="Gonzalez D.J."/>
            <person name="Wisecaver J.H."/>
            <person name="Moore B.S."/>
        </authorList>
    </citation>
    <scope>NUCLEOTIDE SEQUENCE [LARGE SCALE GENOMIC DNA]</scope>
    <source>
        <strain evidence="4 5">12B1</strain>
    </source>
</reference>
<dbReference type="Proteomes" id="UP001515480">
    <property type="component" value="Unassembled WGS sequence"/>
</dbReference>
<dbReference type="EMBL" id="JBGBPQ010000001">
    <property type="protein sequence ID" value="KAL1530954.1"/>
    <property type="molecule type" value="Genomic_DNA"/>
</dbReference>